<name>A0A7E4VSA0_PANRE</name>
<dbReference type="WBParaSite" id="Pan_g23981.t1">
    <property type="protein sequence ID" value="Pan_g23981.t1"/>
    <property type="gene ID" value="Pan_g23981"/>
</dbReference>
<accession>A0A7E4VSA0</accession>
<dbReference type="GO" id="GO:0048259">
    <property type="term" value="P:regulation of receptor-mediated endocytosis"/>
    <property type="evidence" value="ECO:0007669"/>
    <property type="project" value="TreeGrafter"/>
</dbReference>
<dbReference type="AlphaFoldDB" id="A0A7E4VSA0"/>
<reference evidence="4" key="2">
    <citation type="submission" date="2020-10" db="UniProtKB">
        <authorList>
            <consortium name="WormBaseParasite"/>
        </authorList>
    </citation>
    <scope>IDENTIFICATION</scope>
</reference>
<evidence type="ECO:0000256" key="1">
    <source>
        <dbReference type="SAM" id="Coils"/>
    </source>
</evidence>
<dbReference type="InterPro" id="IPR010483">
    <property type="entry name" value="Alpha_2_MRAP_C"/>
</dbReference>
<dbReference type="GO" id="GO:0050750">
    <property type="term" value="F:low-density lipoprotein particle receptor binding"/>
    <property type="evidence" value="ECO:0007669"/>
    <property type="project" value="InterPro"/>
</dbReference>
<protein>
    <submittedName>
        <fullName evidence="4">Alpha-2-MRAP_C domain-containing protein</fullName>
    </submittedName>
</protein>
<dbReference type="InterPro" id="IPR036744">
    <property type="entry name" value="RAP_sf"/>
</dbReference>
<dbReference type="PANTHER" id="PTHR16560:SF2">
    <property type="entry name" value="ALPHA-2-MACROGLOBULIN RECEPTOR-ASSOCIATED PROTEIN"/>
    <property type="match status" value="1"/>
</dbReference>
<dbReference type="InterPro" id="IPR038003">
    <property type="entry name" value="A2-macroglobuin_RAP"/>
</dbReference>
<sequence>MVAKLIFSKLRSAPANSTDLRDPFDPSFENSCPESKMRLHNSYIFLLFLLATCWAAEKSKFRMEKINFIWSKVLQNKAIPSATLDKLKVDLGNFDTLYLAEKQDGEHQKKKSASLNEINGKLEKLLERFDLDDALRAFRIKYKYETSKIYAESHHENAAKKDSSGSVFTDARVQKLWTAARDDDDLVPDELDDFYNRLTAIDGKIAAYLELLSTHKERNGNMLDVDEEHDKTLAVTKRANNEIEAELKDLNAILTQTRDNPFHEPKARKLWAKILSQSLPTNELVTLKSEVRQLEKLIMKVAHHLEVLNDVKNMHATHSKDKPVYTEDDYISQLQSEQEKLERKVVKMEAYIQEHLEKLKAAKHEEL</sequence>
<feature type="domain" description="Alpha-2-macroglobulin RAP C-terminal" evidence="2">
    <location>
        <begin position="167"/>
        <end position="367"/>
    </location>
</feature>
<dbReference type="Proteomes" id="UP000492821">
    <property type="component" value="Unassembled WGS sequence"/>
</dbReference>
<dbReference type="GO" id="GO:0048019">
    <property type="term" value="F:receptor antagonist activity"/>
    <property type="evidence" value="ECO:0007669"/>
    <property type="project" value="InterPro"/>
</dbReference>
<dbReference type="SUPFAM" id="SSF47045">
    <property type="entry name" value="RAP domain-like"/>
    <property type="match status" value="3"/>
</dbReference>
<reference evidence="3" key="1">
    <citation type="journal article" date="2013" name="Genetics">
        <title>The draft genome and transcriptome of Panagrellus redivivus are shaped by the harsh demands of a free-living lifestyle.</title>
        <authorList>
            <person name="Srinivasan J."/>
            <person name="Dillman A.R."/>
            <person name="Macchietto M.G."/>
            <person name="Heikkinen L."/>
            <person name="Lakso M."/>
            <person name="Fracchia K.M."/>
            <person name="Antoshechkin I."/>
            <person name="Mortazavi A."/>
            <person name="Wong G."/>
            <person name="Sternberg P.W."/>
        </authorList>
    </citation>
    <scope>NUCLEOTIDE SEQUENCE [LARGE SCALE GENOMIC DNA]</scope>
    <source>
        <strain evidence="3">MT8872</strain>
    </source>
</reference>
<organism evidence="3 4">
    <name type="scientific">Panagrellus redivivus</name>
    <name type="common">Microworm</name>
    <dbReference type="NCBI Taxonomy" id="6233"/>
    <lineage>
        <taxon>Eukaryota</taxon>
        <taxon>Metazoa</taxon>
        <taxon>Ecdysozoa</taxon>
        <taxon>Nematoda</taxon>
        <taxon>Chromadorea</taxon>
        <taxon>Rhabditida</taxon>
        <taxon>Tylenchina</taxon>
        <taxon>Panagrolaimomorpha</taxon>
        <taxon>Panagrolaimoidea</taxon>
        <taxon>Panagrolaimidae</taxon>
        <taxon>Panagrellus</taxon>
    </lineage>
</organism>
<keyword evidence="3" id="KW-1185">Reference proteome</keyword>
<evidence type="ECO:0000313" key="3">
    <source>
        <dbReference type="Proteomes" id="UP000492821"/>
    </source>
</evidence>
<dbReference type="PANTHER" id="PTHR16560">
    <property type="entry name" value="ALPHA-2-MACROGLOBULIN RECEPTOR-ASSOCIATED PROTEIN"/>
    <property type="match status" value="1"/>
</dbReference>
<dbReference type="GO" id="GO:0008201">
    <property type="term" value="F:heparin binding"/>
    <property type="evidence" value="ECO:0007669"/>
    <property type="project" value="InterPro"/>
</dbReference>
<dbReference type="Gene3D" id="1.20.81.10">
    <property type="entry name" value="RAP domain"/>
    <property type="match status" value="3"/>
</dbReference>
<proteinExistence type="predicted"/>
<keyword evidence="1" id="KW-0175">Coiled coil</keyword>
<evidence type="ECO:0000259" key="2">
    <source>
        <dbReference type="Pfam" id="PF06401"/>
    </source>
</evidence>
<feature type="coiled-coil region" evidence="1">
    <location>
        <begin position="233"/>
        <end position="260"/>
    </location>
</feature>
<dbReference type="Pfam" id="PF06401">
    <property type="entry name" value="Alpha-2-MRAP_C"/>
    <property type="match status" value="1"/>
</dbReference>
<dbReference type="GO" id="GO:0005783">
    <property type="term" value="C:endoplasmic reticulum"/>
    <property type="evidence" value="ECO:0007669"/>
    <property type="project" value="InterPro"/>
</dbReference>
<feature type="coiled-coil region" evidence="1">
    <location>
        <begin position="331"/>
        <end position="365"/>
    </location>
</feature>
<evidence type="ECO:0000313" key="4">
    <source>
        <dbReference type="WBParaSite" id="Pan_g23981.t1"/>
    </source>
</evidence>